<dbReference type="InterPro" id="IPR045621">
    <property type="entry name" value="BPD_transp_1_N"/>
</dbReference>
<feature type="transmembrane region" description="Helical" evidence="7">
    <location>
        <begin position="290"/>
        <end position="314"/>
    </location>
</feature>
<evidence type="ECO:0000256" key="5">
    <source>
        <dbReference type="ARBA" id="ARBA00022989"/>
    </source>
</evidence>
<dbReference type="GO" id="GO:0005886">
    <property type="term" value="C:plasma membrane"/>
    <property type="evidence" value="ECO:0007669"/>
    <property type="project" value="UniProtKB-SubCell"/>
</dbReference>
<dbReference type="STRING" id="89524.SAMN05444370_10438"/>
<evidence type="ECO:0000256" key="6">
    <source>
        <dbReference type="ARBA" id="ARBA00023136"/>
    </source>
</evidence>
<feature type="transmembrane region" description="Helical" evidence="7">
    <location>
        <begin position="100"/>
        <end position="121"/>
    </location>
</feature>
<feature type="transmembrane region" description="Helical" evidence="7">
    <location>
        <begin position="241"/>
        <end position="270"/>
    </location>
</feature>
<dbReference type="Proteomes" id="UP000198703">
    <property type="component" value="Unassembled WGS sequence"/>
</dbReference>
<dbReference type="PANTHER" id="PTHR43163:SF2">
    <property type="entry name" value="ABC TRANSPORTER PERMEASE PROTEIN"/>
    <property type="match status" value="1"/>
</dbReference>
<evidence type="ECO:0000256" key="3">
    <source>
        <dbReference type="ARBA" id="ARBA00022475"/>
    </source>
</evidence>
<proteinExistence type="inferred from homology"/>
<accession>A0A1H4A2S5</accession>
<feature type="transmembrane region" description="Helical" evidence="7">
    <location>
        <begin position="177"/>
        <end position="198"/>
    </location>
</feature>
<keyword evidence="3" id="KW-1003">Cell membrane</keyword>
<dbReference type="CDD" id="cd06261">
    <property type="entry name" value="TM_PBP2"/>
    <property type="match status" value="1"/>
</dbReference>
<dbReference type="InterPro" id="IPR000515">
    <property type="entry name" value="MetI-like"/>
</dbReference>
<dbReference type="RefSeq" id="WP_093251785.1">
    <property type="nucleotide sequence ID" value="NZ_FNQM01000004.1"/>
</dbReference>
<dbReference type="Pfam" id="PF19300">
    <property type="entry name" value="BPD_transp_1_N"/>
    <property type="match status" value="1"/>
</dbReference>
<dbReference type="InterPro" id="IPR035906">
    <property type="entry name" value="MetI-like_sf"/>
</dbReference>
<evidence type="ECO:0000256" key="2">
    <source>
        <dbReference type="ARBA" id="ARBA00022448"/>
    </source>
</evidence>
<gene>
    <name evidence="9" type="ORF">SAMN05444370_10438</name>
</gene>
<dbReference type="Pfam" id="PF00528">
    <property type="entry name" value="BPD_transp_1"/>
    <property type="match status" value="1"/>
</dbReference>
<comment type="subcellular location">
    <subcellularLocation>
        <location evidence="1 7">Cell membrane</location>
        <topology evidence="1 7">Multi-pass membrane protein</topology>
    </subcellularLocation>
</comment>
<comment type="similarity">
    <text evidence="7">Belongs to the binding-protein-dependent transport system permease family.</text>
</comment>
<keyword evidence="5 7" id="KW-1133">Transmembrane helix</keyword>
<keyword evidence="2 7" id="KW-0813">Transport</keyword>
<dbReference type="AlphaFoldDB" id="A0A1H4A2S5"/>
<evidence type="ECO:0000259" key="8">
    <source>
        <dbReference type="PROSITE" id="PS50928"/>
    </source>
</evidence>
<dbReference type="EMBL" id="FNQM01000004">
    <property type="protein sequence ID" value="SEA30170.1"/>
    <property type="molecule type" value="Genomic_DNA"/>
</dbReference>
<dbReference type="Gene3D" id="1.10.3720.10">
    <property type="entry name" value="MetI-like"/>
    <property type="match status" value="1"/>
</dbReference>
<evidence type="ECO:0000256" key="4">
    <source>
        <dbReference type="ARBA" id="ARBA00022692"/>
    </source>
</evidence>
<dbReference type="OrthoDB" id="9807402at2"/>
<feature type="transmembrane region" description="Helical" evidence="7">
    <location>
        <begin position="12"/>
        <end position="31"/>
    </location>
</feature>
<dbReference type="PROSITE" id="PS50928">
    <property type="entry name" value="ABC_TM1"/>
    <property type="match status" value="1"/>
</dbReference>
<reference evidence="9 10" key="1">
    <citation type="submission" date="2016-10" db="EMBL/GenBank/DDBJ databases">
        <authorList>
            <person name="de Groot N.N."/>
        </authorList>
    </citation>
    <scope>NUCLEOTIDE SEQUENCE [LARGE SCALE GENOMIC DNA]</scope>
    <source>
        <strain evidence="9 10">DSM 15345</strain>
    </source>
</reference>
<feature type="domain" description="ABC transmembrane type-1" evidence="8">
    <location>
        <begin position="94"/>
        <end position="311"/>
    </location>
</feature>
<evidence type="ECO:0000313" key="10">
    <source>
        <dbReference type="Proteomes" id="UP000198703"/>
    </source>
</evidence>
<evidence type="ECO:0000256" key="1">
    <source>
        <dbReference type="ARBA" id="ARBA00004651"/>
    </source>
</evidence>
<dbReference type="SUPFAM" id="SSF161098">
    <property type="entry name" value="MetI-like"/>
    <property type="match status" value="1"/>
</dbReference>
<protein>
    <submittedName>
        <fullName evidence="9">Peptide/nickel transport system permease protein</fullName>
    </submittedName>
</protein>
<dbReference type="PANTHER" id="PTHR43163">
    <property type="entry name" value="DIPEPTIDE TRANSPORT SYSTEM PERMEASE PROTEIN DPPB-RELATED"/>
    <property type="match status" value="1"/>
</dbReference>
<feature type="transmembrane region" description="Helical" evidence="7">
    <location>
        <begin position="133"/>
        <end position="157"/>
    </location>
</feature>
<evidence type="ECO:0000256" key="7">
    <source>
        <dbReference type="RuleBase" id="RU363032"/>
    </source>
</evidence>
<organism evidence="9 10">
    <name type="scientific">Rubrimonas cliftonensis</name>
    <dbReference type="NCBI Taxonomy" id="89524"/>
    <lineage>
        <taxon>Bacteria</taxon>
        <taxon>Pseudomonadati</taxon>
        <taxon>Pseudomonadota</taxon>
        <taxon>Alphaproteobacteria</taxon>
        <taxon>Rhodobacterales</taxon>
        <taxon>Paracoccaceae</taxon>
        <taxon>Rubrimonas</taxon>
    </lineage>
</organism>
<sequence>MLGFVIQRLIQAAAVMAVMSVIVFVGVYAVGNPVDIVIPPDATQDVREEAIRRLGLDLPLWRQYFLFVGGVLQGDFGRSFIYNEPVLSLIAGRAPATIELVLISVLCATVIGVSLGVYAGYRPHAPLARAIMALSVLGFSVPTFWVGLILILTFAVSLGWLPAGGRGETVLILGVRWSFPTLDGLAHIALPALNLALFKMAMMIRLARSGVREIMLTDTIRFARAAGISEATILRRHVLKLIAAPIITVFGLELGSTLAFAVVTETIFSWPGMGKLIIDSITLLDRPVMVAYLILTALLFVTINLLVDLAYAAIDPRVRSGEAR</sequence>
<dbReference type="GO" id="GO:0055085">
    <property type="term" value="P:transmembrane transport"/>
    <property type="evidence" value="ECO:0007669"/>
    <property type="project" value="InterPro"/>
</dbReference>
<keyword evidence="4 7" id="KW-0812">Transmembrane</keyword>
<keyword evidence="6 7" id="KW-0472">Membrane</keyword>
<keyword evidence="10" id="KW-1185">Reference proteome</keyword>
<evidence type="ECO:0000313" key="9">
    <source>
        <dbReference type="EMBL" id="SEA30170.1"/>
    </source>
</evidence>
<name>A0A1H4A2S5_9RHOB</name>